<dbReference type="RefSeq" id="WP_013633205.1">
    <property type="nucleotide sequence ID" value="NC_015177.1"/>
</dbReference>
<protein>
    <submittedName>
        <fullName evidence="4">Phospholipase/carboxylesterase</fullName>
    </submittedName>
</protein>
<dbReference type="Proteomes" id="UP000000310">
    <property type="component" value="Chromosome"/>
</dbReference>
<evidence type="ECO:0000259" key="3">
    <source>
        <dbReference type="Pfam" id="PF01738"/>
    </source>
</evidence>
<dbReference type="Gene3D" id="3.40.50.1820">
    <property type="entry name" value="alpha/beta hydrolase"/>
    <property type="match status" value="1"/>
</dbReference>
<dbReference type="EMBL" id="CP002545">
    <property type="protein sequence ID" value="ADY52719.1"/>
    <property type="molecule type" value="Genomic_DNA"/>
</dbReference>
<dbReference type="STRING" id="762903.Pedsa_2167"/>
<dbReference type="eggNOG" id="COG4099">
    <property type="taxonomic scope" value="Bacteria"/>
</dbReference>
<dbReference type="OrthoDB" id="9764953at2"/>
<feature type="signal peptide" evidence="2">
    <location>
        <begin position="1"/>
        <end position="19"/>
    </location>
</feature>
<dbReference type="PANTHER" id="PTHR43037">
    <property type="entry name" value="UNNAMED PRODUCT-RELATED"/>
    <property type="match status" value="1"/>
</dbReference>
<sequence>MRLKALLFILFLFPLVAFAQDKTLFKKEYFVINKDTLPLRVLYPEGFNKSKNYPLLIFLHGRGESGNDNEKQLLNGANLFLDNKNREAFPAVVVFPQCATDSYWANVKIETDEKGKRHFFFRKGGKPTKSMSLLLKYFDSVKRGQYIDPDRIYIMGLSMGGMGTLEILRRKPNDIAAAVAICGGDNVANVRKYAGKVKLWIFHGEKDDIVSPQFSRDVIAALQKRGASPRYTFYPNANHNSWNPAFAEKDLLPWLFGQIKNKGE</sequence>
<dbReference type="InterPro" id="IPR002925">
    <property type="entry name" value="Dienelactn_hydro"/>
</dbReference>
<reference evidence="5" key="2">
    <citation type="submission" date="2011-02" db="EMBL/GenBank/DDBJ databases">
        <title>The complete genome of Pedobacter saltans DSM 12145.</title>
        <authorList>
            <consortium name="US DOE Joint Genome Institute (JGI-PGF)"/>
            <person name="Lucas S."/>
            <person name="Copeland A."/>
            <person name="Lapidus A."/>
            <person name="Bruce D."/>
            <person name="Goodwin L."/>
            <person name="Pitluck S."/>
            <person name="Kyrpides N."/>
            <person name="Mavromatis K."/>
            <person name="Pagani I."/>
            <person name="Ivanova N."/>
            <person name="Ovchinnikova G."/>
            <person name="Lu M."/>
            <person name="Detter J.C."/>
            <person name="Han C."/>
            <person name="Land M."/>
            <person name="Hauser L."/>
            <person name="Markowitz V."/>
            <person name="Cheng J.-F."/>
            <person name="Hugenholtz P."/>
            <person name="Woyke T."/>
            <person name="Wu D."/>
            <person name="Tindall B."/>
            <person name="Pomrenke H.G."/>
            <person name="Brambilla E."/>
            <person name="Klenk H.-P."/>
            <person name="Eisen J.A."/>
        </authorList>
    </citation>
    <scope>NUCLEOTIDE SEQUENCE [LARGE SCALE GENOMIC DNA]</scope>
    <source>
        <strain evidence="5">ATCC 51119 / DSM 12145 / JCM 21818 / LMG 10337 / NBRC 100064 / NCIMB 13643</strain>
    </source>
</reference>
<name>F0SBM8_PSESL</name>
<evidence type="ECO:0000256" key="1">
    <source>
        <dbReference type="ARBA" id="ARBA00022729"/>
    </source>
</evidence>
<keyword evidence="5" id="KW-1185">Reference proteome</keyword>
<dbReference type="GO" id="GO:0016787">
    <property type="term" value="F:hydrolase activity"/>
    <property type="evidence" value="ECO:0007669"/>
    <property type="project" value="InterPro"/>
</dbReference>
<proteinExistence type="predicted"/>
<dbReference type="HOGENOM" id="CLU_064094_0_0_10"/>
<dbReference type="AlphaFoldDB" id="F0SBM8"/>
<dbReference type="KEGG" id="psn:Pedsa_2167"/>
<reference evidence="4 5" key="1">
    <citation type="journal article" date="2011" name="Stand. Genomic Sci.">
        <title>Complete genome sequence of the gliding, heparinolytic Pedobacter saltans type strain (113).</title>
        <authorList>
            <person name="Liolios K."/>
            <person name="Sikorski J."/>
            <person name="Lu M."/>
            <person name="Nolan M."/>
            <person name="Lapidus A."/>
            <person name="Lucas S."/>
            <person name="Hammon N."/>
            <person name="Deshpande S."/>
            <person name="Cheng J.F."/>
            <person name="Tapia R."/>
            <person name="Han C."/>
            <person name="Goodwin L."/>
            <person name="Pitluck S."/>
            <person name="Huntemann M."/>
            <person name="Ivanova N."/>
            <person name="Pagani I."/>
            <person name="Mavromatis K."/>
            <person name="Ovchinikova G."/>
            <person name="Pati A."/>
            <person name="Chen A."/>
            <person name="Palaniappan K."/>
            <person name="Land M."/>
            <person name="Hauser L."/>
            <person name="Brambilla E.M."/>
            <person name="Kotsyurbenko O."/>
            <person name="Rohde M."/>
            <person name="Tindall B.J."/>
            <person name="Abt B."/>
            <person name="Goker M."/>
            <person name="Detter J.C."/>
            <person name="Woyke T."/>
            <person name="Bristow J."/>
            <person name="Eisen J.A."/>
            <person name="Markowitz V."/>
            <person name="Hugenholtz P."/>
            <person name="Klenk H.P."/>
            <person name="Kyrpides N.C."/>
        </authorList>
    </citation>
    <scope>NUCLEOTIDE SEQUENCE [LARGE SCALE GENOMIC DNA]</scope>
    <source>
        <strain evidence="5">ATCC 51119 / DSM 12145 / JCM 21818 / LMG 10337 / NBRC 100064 / NCIMB 13643</strain>
    </source>
</reference>
<evidence type="ECO:0000313" key="5">
    <source>
        <dbReference type="Proteomes" id="UP000000310"/>
    </source>
</evidence>
<dbReference type="PANTHER" id="PTHR43037:SF1">
    <property type="entry name" value="BLL1128 PROTEIN"/>
    <property type="match status" value="1"/>
</dbReference>
<dbReference type="InterPro" id="IPR050955">
    <property type="entry name" value="Plant_Biomass_Hydrol_Est"/>
</dbReference>
<accession>F0SBM8</accession>
<dbReference type="SUPFAM" id="SSF53474">
    <property type="entry name" value="alpha/beta-Hydrolases"/>
    <property type="match status" value="1"/>
</dbReference>
<dbReference type="Pfam" id="PF01738">
    <property type="entry name" value="DLH"/>
    <property type="match status" value="1"/>
</dbReference>
<feature type="chain" id="PRO_5003258325" evidence="2">
    <location>
        <begin position="20"/>
        <end position="264"/>
    </location>
</feature>
<evidence type="ECO:0000256" key="2">
    <source>
        <dbReference type="SAM" id="SignalP"/>
    </source>
</evidence>
<feature type="domain" description="Dienelactone hydrolase" evidence="3">
    <location>
        <begin position="112"/>
        <end position="240"/>
    </location>
</feature>
<organism evidence="4 5">
    <name type="scientific">Pseudopedobacter saltans (strain ATCC 51119 / DSM 12145 / JCM 21818 / CCUG 39354 / LMG 10337 / NBRC 100064 / NCIMB 13643)</name>
    <name type="common">Pedobacter saltans</name>
    <dbReference type="NCBI Taxonomy" id="762903"/>
    <lineage>
        <taxon>Bacteria</taxon>
        <taxon>Pseudomonadati</taxon>
        <taxon>Bacteroidota</taxon>
        <taxon>Sphingobacteriia</taxon>
        <taxon>Sphingobacteriales</taxon>
        <taxon>Sphingobacteriaceae</taxon>
        <taxon>Pseudopedobacter</taxon>
    </lineage>
</organism>
<evidence type="ECO:0000313" key="4">
    <source>
        <dbReference type="EMBL" id="ADY52719.1"/>
    </source>
</evidence>
<keyword evidence="1 2" id="KW-0732">Signal</keyword>
<dbReference type="InterPro" id="IPR029058">
    <property type="entry name" value="AB_hydrolase_fold"/>
</dbReference>
<gene>
    <name evidence="4" type="ordered locus">Pedsa_2167</name>
</gene>